<evidence type="ECO:0000256" key="4">
    <source>
        <dbReference type="ARBA" id="ARBA00023239"/>
    </source>
</evidence>
<dbReference type="AlphaFoldDB" id="A0A919MEH6"/>
<keyword evidence="2" id="KW-0479">Metal-binding</keyword>
<protein>
    <recommendedName>
        <fullName evidence="6">CENP-V/GFA domain-containing protein</fullName>
    </recommendedName>
</protein>
<dbReference type="InterPro" id="IPR011057">
    <property type="entry name" value="Mss4-like_sf"/>
</dbReference>
<dbReference type="GO" id="GO:0046872">
    <property type="term" value="F:metal ion binding"/>
    <property type="evidence" value="ECO:0007669"/>
    <property type="project" value="UniProtKB-KW"/>
</dbReference>
<dbReference type="InterPro" id="IPR006913">
    <property type="entry name" value="CENP-V/GFA"/>
</dbReference>
<comment type="similarity">
    <text evidence="1">Belongs to the Gfa family.</text>
</comment>
<keyword evidence="3" id="KW-0862">Zinc</keyword>
<evidence type="ECO:0000256" key="3">
    <source>
        <dbReference type="ARBA" id="ARBA00022833"/>
    </source>
</evidence>
<organism evidence="7 8">
    <name type="scientific">Actinoplanes cyaneus</name>
    <dbReference type="NCBI Taxonomy" id="52696"/>
    <lineage>
        <taxon>Bacteria</taxon>
        <taxon>Bacillati</taxon>
        <taxon>Actinomycetota</taxon>
        <taxon>Actinomycetes</taxon>
        <taxon>Micromonosporales</taxon>
        <taxon>Micromonosporaceae</taxon>
        <taxon>Actinoplanes</taxon>
    </lineage>
</organism>
<evidence type="ECO:0000313" key="8">
    <source>
        <dbReference type="Proteomes" id="UP000619479"/>
    </source>
</evidence>
<dbReference type="GO" id="GO:0016846">
    <property type="term" value="F:carbon-sulfur lyase activity"/>
    <property type="evidence" value="ECO:0007669"/>
    <property type="project" value="InterPro"/>
</dbReference>
<proteinExistence type="inferred from homology"/>
<dbReference type="Proteomes" id="UP000619479">
    <property type="component" value="Unassembled WGS sequence"/>
</dbReference>
<reference evidence="7" key="1">
    <citation type="submission" date="2021-01" db="EMBL/GenBank/DDBJ databases">
        <title>Whole genome shotgun sequence of Actinoplanes cyaneus NBRC 14990.</title>
        <authorList>
            <person name="Komaki H."/>
            <person name="Tamura T."/>
        </authorList>
    </citation>
    <scope>NUCLEOTIDE SEQUENCE</scope>
    <source>
        <strain evidence="7">NBRC 14990</strain>
    </source>
</reference>
<feature type="region of interest" description="Disordered" evidence="5">
    <location>
        <begin position="133"/>
        <end position="157"/>
    </location>
</feature>
<dbReference type="PROSITE" id="PS51891">
    <property type="entry name" value="CENP_V_GFA"/>
    <property type="match status" value="1"/>
</dbReference>
<evidence type="ECO:0000256" key="1">
    <source>
        <dbReference type="ARBA" id="ARBA00005495"/>
    </source>
</evidence>
<dbReference type="EMBL" id="BOMH01000045">
    <property type="protein sequence ID" value="GID68196.1"/>
    <property type="molecule type" value="Genomic_DNA"/>
</dbReference>
<sequence length="157" mass="17069">MSEKFTGRCECGAVTYEFSKAPDFVANCYCKDCQRSSGAVMGTYFSVAADDFKLLSGNPRSYPYIAASGNTLERNFCPDCGARVFTDKLSGFPGQVFVMLGSLDNPEAVKPPIMEIFTKFRISWTKALDVPQYPGRPDGKELSPAEREKVGAGEGCG</sequence>
<evidence type="ECO:0000259" key="6">
    <source>
        <dbReference type="PROSITE" id="PS51891"/>
    </source>
</evidence>
<feature type="domain" description="CENP-V/GFA" evidence="6">
    <location>
        <begin position="5"/>
        <end position="134"/>
    </location>
</feature>
<name>A0A919MEH6_9ACTN</name>
<evidence type="ECO:0000256" key="5">
    <source>
        <dbReference type="SAM" id="MobiDB-lite"/>
    </source>
</evidence>
<feature type="compositionally biased region" description="Basic and acidic residues" evidence="5">
    <location>
        <begin position="137"/>
        <end position="151"/>
    </location>
</feature>
<accession>A0A919MEH6</accession>
<gene>
    <name evidence="7" type="ORF">Acy02nite_60770</name>
</gene>
<dbReference type="SUPFAM" id="SSF51316">
    <property type="entry name" value="Mss4-like"/>
    <property type="match status" value="1"/>
</dbReference>
<dbReference type="Pfam" id="PF04828">
    <property type="entry name" value="GFA"/>
    <property type="match status" value="1"/>
</dbReference>
<dbReference type="PANTHER" id="PTHR33337">
    <property type="entry name" value="GFA DOMAIN-CONTAINING PROTEIN"/>
    <property type="match status" value="1"/>
</dbReference>
<evidence type="ECO:0000256" key="2">
    <source>
        <dbReference type="ARBA" id="ARBA00022723"/>
    </source>
</evidence>
<dbReference type="PANTHER" id="PTHR33337:SF40">
    <property type="entry name" value="CENP-V_GFA DOMAIN-CONTAINING PROTEIN-RELATED"/>
    <property type="match status" value="1"/>
</dbReference>
<keyword evidence="4" id="KW-0456">Lyase</keyword>
<dbReference type="Gene3D" id="3.90.1590.10">
    <property type="entry name" value="glutathione-dependent formaldehyde- activating enzyme (gfa)"/>
    <property type="match status" value="1"/>
</dbReference>
<keyword evidence="8" id="KW-1185">Reference proteome</keyword>
<comment type="caution">
    <text evidence="7">The sequence shown here is derived from an EMBL/GenBank/DDBJ whole genome shotgun (WGS) entry which is preliminary data.</text>
</comment>
<evidence type="ECO:0000313" key="7">
    <source>
        <dbReference type="EMBL" id="GID68196.1"/>
    </source>
</evidence>